<dbReference type="InterPro" id="IPR057326">
    <property type="entry name" value="KR_dom"/>
</dbReference>
<feature type="domain" description="Carrier" evidence="10">
    <location>
        <begin position="3267"/>
        <end position="3342"/>
    </location>
</feature>
<evidence type="ECO:0000256" key="2">
    <source>
        <dbReference type="ARBA" id="ARBA00004792"/>
    </source>
</evidence>
<feature type="region of interest" description="N-terminal hotdog fold" evidence="9">
    <location>
        <begin position="926"/>
        <end position="1053"/>
    </location>
</feature>
<keyword evidence="4" id="KW-0597">Phosphoprotein</keyword>
<dbReference type="InterPro" id="IPR016039">
    <property type="entry name" value="Thiolase-like"/>
</dbReference>
<dbReference type="Pfam" id="PF00109">
    <property type="entry name" value="ketoacyl-synt"/>
    <property type="match status" value="4"/>
</dbReference>
<dbReference type="SUPFAM" id="SSF55048">
    <property type="entry name" value="Probable ACP-binding domain of malonyl-CoA ACP transacylase"/>
    <property type="match status" value="4"/>
</dbReference>
<dbReference type="InterPro" id="IPR006162">
    <property type="entry name" value="Ppantetheine_attach_site"/>
</dbReference>
<dbReference type="Pfam" id="PF22953">
    <property type="entry name" value="SpnB_Rossmann"/>
    <property type="match status" value="2"/>
</dbReference>
<feature type="active site" description="Proton donor; for dehydratase activity" evidence="9">
    <location>
        <position position="1126"/>
    </location>
</feature>
<dbReference type="Pfam" id="PF00550">
    <property type="entry name" value="PP-binding"/>
    <property type="match status" value="4"/>
</dbReference>
<dbReference type="InterPro" id="IPR013968">
    <property type="entry name" value="PKS_KR"/>
</dbReference>
<dbReference type="InterPro" id="IPR049552">
    <property type="entry name" value="PKS_DH_N"/>
</dbReference>
<dbReference type="GO" id="GO:0004312">
    <property type="term" value="F:fatty acid synthase activity"/>
    <property type="evidence" value="ECO:0007669"/>
    <property type="project" value="TreeGrafter"/>
</dbReference>
<feature type="domain" description="Ketosynthase family 3 (KS3)" evidence="11">
    <location>
        <begin position="1829"/>
        <end position="2255"/>
    </location>
</feature>
<dbReference type="PANTHER" id="PTHR43775">
    <property type="entry name" value="FATTY ACID SYNTHASE"/>
    <property type="match status" value="1"/>
</dbReference>
<feature type="domain" description="Ketosynthase family 3 (KS3)" evidence="11">
    <location>
        <begin position="4878"/>
        <end position="5303"/>
    </location>
</feature>
<proteinExistence type="predicted"/>
<sequence>MTTPNEKVVEALRASLKETERLRRRNQELTDAAREPIAIVGMSCRFPGGVSSPEDLWRLVESGGDAISGFPVNRGWDIESLYDPDPDHEGTTYARDGGFLHEAADFDPAFFGISPREALAMDPQQRLLLETTWEVFERAGIDPASLRGSRAGVFVGASANAYGAGSHDLPDGVEGHLLTGTASSVLSGRLAYVFGLEGPAATIDTACSSSSVALHMAVQALRQGECSLALAAGVTVLAGPDVFVEFSRQRGLSPDGRCRSFAESADGTGWSEGAGVLLVERLSDARRNGHHILAVVRGSAVNQDGASNGLTAPNGPAQQKVIRQALESARLTPADIDAVEAHGTGTTLGDPIEAQALLATYGQGRTDGRPLWLGSLKSNLGHTQNAAGVAGIIKMVMAMRHGVLPRTLHVDEPTSHVDWSTGAVALLTEPVEWPETGRPRRVGVSAFGVSGTNVHTIIEQAPAPAPAPVADDTSEPAPAARPKALPWLLSAKGRDALRDRAAQLLAYAEEHPDLRPVDIAGSLAVGRPSFEDRAAVVAADREGLLAGLAALADGGSATGLVKGSSQLVGKLAFLFTGQGSQRLGMGRELYETYPVFAQALDAVCERLELPLKNVLFGTDSAALDETSYTQPALFAVEVALFRLVESWGLKPDFLAGHSIGEIAAAHVAGVFSLDDACALVSARGRLMGALPGGGVMIAVQASEDEVLPLLTDRVSIAAINGPQSVVIAGDEADAVAIAESFADRKSKRLTVSHAFHSPHMDGMLEDFRVVAEGLSYEAPRIPVVSNLTGALVSDEMGSADFWVRHVRETVRFLDGIRTLEAAGVTKYVELGPDGVLSALAQDCVSGEDSVFIPVLRKARPEAETVATALASAHVHGIPVDWRAYFAGTGAQRVDLPTYPFQRQRYWIEPGGRAGDVGAAGLEEAGHPLLGAAVPLADSEGFLFTGRLGRTSHPWLADHAVMDTVLLPGTAFVDLAVRAGDQVGCDVVEELTLEAPLVLPERGAVQIQMHVGAPDADGTGRRTFTLSSRTQDGAADEPWTRHAGGVLAHGAAQPAFAPVQWPPAGAEPIPTESLYADLAEVGMGYGPAFRGLTAAWRHGESVYVEVALPEETASTARDFGLHPALLDAALHALGLGVLGGVEGEGRLPFAWSGVTLHAAGADALRVHLAPAGAHGVRLEIADAAGAPVATVDSLVLRTVSEEQVRAARTAYHESVFRAEWTALPTAAESAATHGRWAVLGAADAGDSPRDALVNGLLGHLPGEVARYADLAELAAAVEAGAATPDAVFAAYARSDDDGPAAPDVSAPDVSAQAVHAATHDALALVQTWFGEEPFAGDRFAATRLVVLTRGAVAAGDGDTVTDPAHAAVWGLLRSAQSEYPDRLLLIDTDGVEDSVHALPAVLAVGEPQLALRAGSVHALRLARVAAATPEDAAAPTQYAPGSTVLITGAGGMLGGLIARRLVAEHGVRHLLLVGRRGAAAPGAEQLSAELAEAGASVTWAACDVADRDALSAVLHAIPAEHPLGAVVHTAGVLDDGVIASLTPERLSAVLRPKVDAACNLHELTRHLDLTAFVLFSSIGGVFGGPGQGNYAAANVFLDALAQHRRSQGLAATSLAWALWADSTGMAGSLDEADISRMRRGGLPPLTTAEGLELFDLAHRIDEAAPVLMRADLTALRTQAQAGTMSPLLRGLVRVPARRSASGAAGTGGESGLRERLAGLSAAERDRTLLDLVRKQVAAALGYPGPSAVEPGRSFKELGFDSLTAVELRNLLGDATGRRLPATLVFDYPTATALAGYLREEIIGDLADAVTAPALVPSAAVAGAGAGADDDDPIAIVAMSCRFPGGIASPEDLWQLLVTGRDGITGFPADRGWDLDSLYSDDPDREGTSYAREGGFLHEAAEFDASFFGISPREALAMDPQQRLLLETTWETFERAGIDPTSLRGSRTGVFVGSNAQDYLQLWLNDADGLEGHLGTGNAASVVSGRLSYTFGLEGPAVTVDTACSSSLVTLHLAAQALRRGECSMALAGAVTIMSTPGAFTEFSRQRGLAADGRIKAFAAAADGTSWSEGVGLLLVERLSDARRNGHPVLAVVRGTAVNQDGASNGLTAPNGPSQQRVIREALADAGLSAAEVDAVEAHGTGTTLGDPIEAQALLATYGQGRPDDQPLWLGSVKSNIGHTQAVAGAAGIIKMVMAMRHGVLPQTLHIDEPTPYVDWSAGDIALLTEQRAWPETGRPRRAGVSSFGYSGTNAHAVIEQAPQNAMERTPQGDNLPARTPATRTLPVLPLLVSGRTAPALRAQAERLRPAATALATGTVTNSGALEALDLGYSLATSRAALEHRAVLIGTPSDGQALASRLDALAAGEQVPGLVQGTASGGGLAFLFTGQGSQRLGMGRELYETYPVFAEALDAVCARLELPLKEVLFGADGAALDQTAVTQPALFAIEVALFRLVESWGLRPDFVAGHSIGEIAAAHVAGVFSLEDACRLVEARGRLMQALPGGGVMIAVQASEDEVLPLLTDRVSIAAINGPQSVVIAGDEADAVAIAESFTGRKSKHLAVSHAFHSPHMDGMLEDFRAVAEGLSYEAPRIAVVSNLTGALVSDEMSSAEFWVRHVREAVRFLDGIRALEAAGVTTYVELGPGGVLSALAQECVSGDGAAFVPVLRSGRSEAETVVTALAQAHVRGVEVDWAAFFAGTGAERIDLPTYAFQRQRYWPETVLSTVGPVVAEAVDAVDARFWDAVEREDLASLVAELDVDETPLGEVVPALSAWRRERRAQSEVDGWRYRVSWKPLADASTARLSGSWVVVSPDKGVDDSAVVAGLAGRGAEVRRVVVEAGVDRSALAGLLADAGSAAGVVSLLGLDESEGLLGTVGLVQALGDAGVEAPLWCLTRGAVSVGRSDRLVSPVQAQVWGLGRVAALEVPEHWGGLVDLPEVLDERAVARLVGVLAGSGEDQVAVRSSGVFGRRLVRAPRAEGAAAWTPTGTVLVTGGTGVLGGRVARWLAGAGAERLVLTSRRGPDAPGAAELVEELTTGFGVEVSIVACDAADRDALRALLSAEAGTLTAVIHTAGVLDDGVLDALTPDRIDSVLRAKAVSALNLHELTAELDIELSAFVLFSSMSGTVGAAGQANYAAANAFLDALAEQRRADGLAATSLAWGPWAEGGMAADAALEARMRRGGVPPMDAELALSALRQAIGSADAALTIVDFDWARFAPGFTAVRAGNLLAELPEAAAVMRGPENADSRPEHADSSLALRLQGMAQADQEPFLLELVRAQVAEVLGHSGAEDIEAGRAFREIGFDSLTAVELRNRLGAAAELRLPATLVYDYPTPAALAVHLRTELLGKQVVVSGPVSKVVDDDPIAIVSMSCRFPGGVRTPEDLWELLSTGGDAISDLPLDRGWDIDALYDADPSTQGTSYARAGGFLYDAADFDADFFGISPREALAMDPQQRLLLETSWEAFERAGIDPETLRGSQAGVFVGTNGQDYLSVLLEEPEGLEGHLGTGNAASVVSGRLSYVFGLEGPAVTVDTACSSSLVALHWAIQALRNGECSLALAGGVTVMSTPGTFIEFSRQRGLAEDGRIKAFAAAADGTGWGEGVGMLLVERLSDAERNGHPVLAIVRGSAINQDGASNGLTAPNGPSQQRVIRAALASAGLSAADVDAVEAHGTGTTLGDPIEAQALLATYGQDRPADRPLQLGSIKSNIGHTQAAAGVAGVIKMVLAMEHGVLPQSLHIDAPSPQVDWEAGDIALLTEQRQWPETGRPRRAGVSSFGFSGTNAHTIIEQAPASTETDRAESGSVEPDFVPLMLSAKSDVALRAQAASLRARLIAAPDMRLSDVGSTLTTGRSAFERRAALVAGGREGLLAGLEALADGGSAAGLVEGSPVSGKLAFLFTGQGSQRLGMGRELYEAYPVFADALDAVCVRLELPLMDVLFGADAGLLNETAYTQPALFAVEVALFRLVESWGLRPDFLAGHSIGEIAAAHVAGVLSLDDACALVEARGRLMGALPAGGVMIAVQASEDEVLPLLTDRVSIAAINGPQSVVIAGDEADAVAIVESFTGRKSKRLSVSHAFHSPHMDGMLEDFRVVAEGLSYDAPRIPVVSNLTGALVTDEMGSADFWVRHVREAVRFLDGIRALEAAGVTTYVELGPDGVLSAMAQECVTEGGAAFVPVLRKGRPEAETVMATLGQAHVRGVAVDWHSVYGTGAQRVDLPTYSFQRQRYWPAASSTAGGSVDRSVDAVDARFWDAVEREDLASLAAELDLDDDAPFSELAPALSAWRRERRALSEVDGWRYRVSWKPLADVSASGLSGSWVVISPAGGVDDSAVVGALVGRGAEVRRVVVEAGVDRSALAGLLADAGSAAGVVSLLGLDESEGLLGTVGLVQALGDAGVEAPLWCLTRGAVSVGRSDRLVSPVQAQVWGLGRVAALEVPERWGGLIDLPEVLDERAVSRLVGVLSGGGSGEDQVAVRSSGVFGRRLVRAPRAEGASAWSPTGTVLVTGGTGVLGGRVARWLAGAGAERLVLTSRRGPDAPGAAELVEELAGSGVEVSVVACDAADRDALRALLSAEAGTLTAVIHTAGVLDDGVLDALTPDRIDSVLRAKAVSAINLHELTAELGIELSAFVLFSSVTGTWGTAGQANYAAANAYLDALAEQRRADGLAATSIAWGPWAEGGMAADAALEARMRRGGVPPMKGEAAVNALQRALNANDTVVTVVDVEWERFAPGFTAARASTLLAELPEAQRALAPQEGDEGQDDGAVHGRGGHSLAERLAELSAAERDRLLLGLVRKEVAAVLGHAGVESIGAARAFKELGFDSLTAVELRNRLGAVTGLRLPATLIYDYPTSGALAEYLRGELLGTQAVVSGPVSNAVAVDDDPIAIVAMSCRFPGGVRTPEDLWQLLATGRDAIGEFPEDRGWDAEALFGPQFEQDAPYAREGGFLYDVADFDPAFFGISPREALAMDPQQRLLLETSWEAFERAGIDPLSVRGSQAGVFVGTNGQDYLSLVLNSADGGDGFMSTGNSASVVSGRLSYVFGLEGPAVTVDTACSASLVALHLAVQALRNGECSLALAGGVTVMSTPGAFAEFSRQRGLAEDGRIKAFAAAADGTGWGEGVGMLLVERLSDARRNGHPVLALVRGSAVNQDGASNGLTAPNGPSQQRVIRAALASAGLAPGDIDAVEAHGTGTKLGDPIEAQALLATYGQDRPADRPLQLGSIKSNIGHTQAAAGVAGLMKMVLAMQHGVLPQTLHVDEPTPHVDWSAGDIALLTERREWPETGRPRRAGISSFGVSGTNAHTILEQAPPLTEKDEAEAARPETGSAVSAWPLAGKTEAGLREQAERLLAHIDAHSELRPVDVGHSLATGRAAFDHRAVLVAGDDRSEFRRALAALASGESVAQVVQGIARPDQQVAFLFTGQGSQRLGMGRELYETYPVFADALDAVCARLELPLKDVLFGGDADRLNETAYTQPALFAVEVALFRLVESWGVRPDFLAGHSIGEIAAAHVAGVFSLDDACALVEARGRLMQALPTGGVMIAVQASEAEVLPLLTERVSIAAINGPQSVVIAGDEADAVAIVDAFNDRKSKRLAVSHAFHSPHMDGMLADFRKVAEELSYEAPRIPIVSNLTGALVTDEMGSADFWVRHVREAVRFLDGIRALEAAGVTVYVELGPDGVLSAMAQECVTGEGAAFVPALRKGRPEAETITAALAHAHTHGIAVDWQAYFAGTGAQRVDLPTYAFQRQRYWVDSFAEFDDVASAGIGSAGHPLLGAAVELPDSDGFLFTGRLSLRTHPWLADHVVADTVVVPGAAFVELAVRAGDEVGCEEVEELVLEAPLVLPEKGAVQLRLSVGGADDQGRRSVHVHSRVEAADGGGVPGGAWSRNATGLLSTGGSGSDVDSGTVIGEWPPAGAEQVDVTAVRERLAAAGLHHGPGFRTLTEVWVRGEEVFAEARLSDELSASAGRFALHPTLLDAASQALAAGTTAAASGIGGAGRLPQAWRGVRLHAGGADALRLRITAGGQDTVSVVLTDTQGAPVATVGSLVTEAVDAERYAAVPDGSHDSLFRLDWVRTTAPGRPTSADFAVLGTPGTGIGARIGGDEGFLVGALERAGLTAETYDGLAALDSAVAAGMAMPETVVVSFAAALDPASDSAADTVASVDSAEEVARLAQAVREATHRALATVQGWLDNGRFAGARLVVVTRGAVATGRDTEVEDLAHAPVWGLLRAAQTEHPDRFVLVDLDGADASVRALPGAIASQESELAVRDGVLYAPRLVRVGAEAVTGDTGGRRIDPRGTVLITGASGGLAGLFARHLVAEHGVRHLLLTSRRGAAAEGAAQLADELVALGAQVTWAACDVADRDALAALLASVPAEQPLTAVVHTAAVLDDGVVDLLTPERVDRVLRPKAEAALHLHELTKDLDLSAFVLFSAAAGTLGGAGQANYAAANVFLDALARHRTARGLTALSLVWGMWAEERGMAGRLTEAELGRAGRGGVAPLSATEGLALFDAALAADEAVLVPVRIDVPTLRARAADGGIHPMFRGLVRTPVRRSAQSAGRAAGTVPTDGAGERTLARQLAELSVAERERTVLDLVRGQVAAVLGYGSAEHIGGEQAFKELGFDSLTAVELRNRLGAAGGLRLPATLIYDYPNPAALAQHLLSEVAPDTAERKLSVLEELDRLESTFSSLAPAELSAAAGDEAAHARVAVRLQTLLAQWNDARLAEGGSGAHAIEEASDDELFALIDKKFGQG</sequence>
<dbReference type="GO" id="GO:0004315">
    <property type="term" value="F:3-oxoacyl-[acyl-carrier-protein] synthase activity"/>
    <property type="evidence" value="ECO:0007669"/>
    <property type="project" value="InterPro"/>
</dbReference>
<dbReference type="CDD" id="cd08952">
    <property type="entry name" value="KR_1_SDR_x"/>
    <property type="match status" value="2"/>
</dbReference>
<comment type="cofactor">
    <cofactor evidence="1">
        <name>pantetheine 4'-phosphate</name>
        <dbReference type="ChEBI" id="CHEBI:47942"/>
    </cofactor>
</comment>
<feature type="active site" description="Proton donor; for dehydratase activity" evidence="9">
    <location>
        <position position="5973"/>
    </location>
</feature>
<dbReference type="PROSITE" id="PS50075">
    <property type="entry name" value="CARRIER"/>
    <property type="match status" value="4"/>
</dbReference>
<evidence type="ECO:0000256" key="8">
    <source>
        <dbReference type="ARBA" id="ARBA00023315"/>
    </source>
</evidence>
<dbReference type="NCBIfam" id="NF045894">
    <property type="entry name" value="PKS_plus_SDR"/>
    <property type="match status" value="2"/>
</dbReference>
<dbReference type="SMART" id="SM00823">
    <property type="entry name" value="PKS_PP"/>
    <property type="match status" value="4"/>
</dbReference>
<dbReference type="Pfam" id="PF08659">
    <property type="entry name" value="KR"/>
    <property type="match status" value="4"/>
</dbReference>
<dbReference type="InterPro" id="IPR055123">
    <property type="entry name" value="SpnB-like_Rossmann"/>
</dbReference>
<dbReference type="SMART" id="SM01294">
    <property type="entry name" value="PKS_PP_betabranch"/>
    <property type="match status" value="4"/>
</dbReference>
<dbReference type="InterPro" id="IPR016035">
    <property type="entry name" value="Acyl_Trfase/lysoPLipase"/>
</dbReference>
<dbReference type="InterPro" id="IPR001227">
    <property type="entry name" value="Ac_transferase_dom_sf"/>
</dbReference>
<dbReference type="InterPro" id="IPR020841">
    <property type="entry name" value="PKS_Beta-ketoAc_synthase_dom"/>
</dbReference>
<dbReference type="PROSITE" id="PS52019">
    <property type="entry name" value="PKS_MFAS_DH"/>
    <property type="match status" value="2"/>
</dbReference>
<feature type="region of interest" description="C-terminal hotdog fold" evidence="9">
    <location>
        <begin position="1065"/>
        <end position="1204"/>
    </location>
</feature>
<evidence type="ECO:0000259" key="12">
    <source>
        <dbReference type="PROSITE" id="PS52019"/>
    </source>
</evidence>
<dbReference type="Gene3D" id="3.30.70.3290">
    <property type="match status" value="4"/>
</dbReference>
<dbReference type="InterPro" id="IPR036291">
    <property type="entry name" value="NAD(P)-bd_dom_sf"/>
</dbReference>
<dbReference type="InterPro" id="IPR015083">
    <property type="entry name" value="NorB/c/GfsB-D-like_docking"/>
</dbReference>
<evidence type="ECO:0000259" key="10">
    <source>
        <dbReference type="PROSITE" id="PS50075"/>
    </source>
</evidence>
<dbReference type="Gene3D" id="3.40.47.10">
    <property type="match status" value="4"/>
</dbReference>
<dbReference type="SUPFAM" id="SSF47336">
    <property type="entry name" value="ACP-like"/>
    <property type="match status" value="4"/>
</dbReference>
<dbReference type="InterPro" id="IPR014030">
    <property type="entry name" value="Ketoacyl_synth_N"/>
</dbReference>
<dbReference type="InterPro" id="IPR016036">
    <property type="entry name" value="Malonyl_transacylase_ACP-bd"/>
</dbReference>
<dbReference type="PANTHER" id="PTHR43775:SF51">
    <property type="entry name" value="INACTIVE PHENOLPHTHIOCEROL SYNTHESIS POLYKETIDE SYNTHASE TYPE I PKS1-RELATED"/>
    <property type="match status" value="1"/>
</dbReference>
<feature type="region of interest" description="N-terminal hotdog fold" evidence="9">
    <location>
        <begin position="5767"/>
        <end position="5896"/>
    </location>
</feature>
<evidence type="ECO:0000256" key="1">
    <source>
        <dbReference type="ARBA" id="ARBA00001957"/>
    </source>
</evidence>
<dbReference type="InterPro" id="IPR014043">
    <property type="entry name" value="Acyl_transferase_dom"/>
</dbReference>
<feature type="domain" description="Ketosynthase family 3 (KS3)" evidence="11">
    <location>
        <begin position="3359"/>
        <end position="3785"/>
    </location>
</feature>
<feature type="active site" description="Proton acceptor; for dehydratase activity" evidence="9">
    <location>
        <position position="958"/>
    </location>
</feature>
<protein>
    <submittedName>
        <fullName evidence="13">Polyketide synthase type I</fullName>
    </submittedName>
</protein>
<dbReference type="SUPFAM" id="SSF53901">
    <property type="entry name" value="Thiolase-like"/>
    <property type="match status" value="4"/>
</dbReference>
<dbReference type="SMART" id="SM00827">
    <property type="entry name" value="PKS_AT"/>
    <property type="match status" value="4"/>
</dbReference>
<dbReference type="InterPro" id="IPR049900">
    <property type="entry name" value="PKS_mFAS_DH"/>
</dbReference>
<name>Q52V44_9ACTN</name>
<keyword evidence="7" id="KW-0511">Multifunctional enzyme</keyword>
<dbReference type="InterPro" id="IPR049551">
    <property type="entry name" value="PKS_DH_C"/>
</dbReference>
<dbReference type="InterPro" id="IPR020806">
    <property type="entry name" value="PKS_PP-bd"/>
</dbReference>
<dbReference type="GO" id="GO:0033068">
    <property type="term" value="P:macrolide biosynthetic process"/>
    <property type="evidence" value="ECO:0007669"/>
    <property type="project" value="UniProtKB-ARBA"/>
</dbReference>
<keyword evidence="5" id="KW-0808">Transferase</keyword>
<dbReference type="PROSITE" id="PS00012">
    <property type="entry name" value="PHOSPHOPANTETHEINE"/>
    <property type="match status" value="4"/>
</dbReference>
<dbReference type="FunFam" id="1.10.1200.10:FF:000007">
    <property type="entry name" value="Probable polyketide synthase pks17"/>
    <property type="match status" value="4"/>
</dbReference>
<dbReference type="InterPro" id="IPR042104">
    <property type="entry name" value="PKS_dehydratase_sf"/>
</dbReference>
<evidence type="ECO:0000313" key="13">
    <source>
        <dbReference type="EMBL" id="AAX98186.1"/>
    </source>
</evidence>
<dbReference type="SMART" id="SM00825">
    <property type="entry name" value="PKS_KS"/>
    <property type="match status" value="4"/>
</dbReference>
<feature type="domain" description="Ketosynthase family 3 (KS3)" evidence="11">
    <location>
        <begin position="34"/>
        <end position="460"/>
    </location>
</feature>
<dbReference type="EMBL" id="AY899214">
    <property type="protein sequence ID" value="AAX98186.1"/>
    <property type="molecule type" value="Genomic_DNA"/>
</dbReference>
<dbReference type="Gene3D" id="3.40.366.10">
    <property type="entry name" value="Malonyl-Coenzyme A Acyl Carrier Protein, domain 2"/>
    <property type="match status" value="4"/>
</dbReference>
<dbReference type="FunFam" id="3.40.366.10:FF:000002">
    <property type="entry name" value="Probable polyketide synthase 2"/>
    <property type="match status" value="4"/>
</dbReference>
<dbReference type="Pfam" id="PF18369">
    <property type="entry name" value="PKS_DE"/>
    <property type="match status" value="2"/>
</dbReference>
<dbReference type="Gene3D" id="3.10.129.110">
    <property type="entry name" value="Polyketide synthase dehydratase"/>
    <property type="match status" value="2"/>
</dbReference>
<evidence type="ECO:0000256" key="9">
    <source>
        <dbReference type="PROSITE-ProRule" id="PRU01363"/>
    </source>
</evidence>
<keyword evidence="8" id="KW-0012">Acyltransferase</keyword>
<dbReference type="CDD" id="cd00833">
    <property type="entry name" value="PKS"/>
    <property type="match status" value="4"/>
</dbReference>
<dbReference type="Pfam" id="PF14765">
    <property type="entry name" value="PS-DH"/>
    <property type="match status" value="2"/>
</dbReference>
<dbReference type="Gene3D" id="6.10.140.1830">
    <property type="match status" value="2"/>
</dbReference>
<dbReference type="Gene3D" id="3.40.50.720">
    <property type="entry name" value="NAD(P)-binding Rossmann-like Domain"/>
    <property type="match status" value="4"/>
</dbReference>
<evidence type="ECO:0000256" key="4">
    <source>
        <dbReference type="ARBA" id="ARBA00022553"/>
    </source>
</evidence>
<evidence type="ECO:0000256" key="5">
    <source>
        <dbReference type="ARBA" id="ARBA00022679"/>
    </source>
</evidence>
<accession>Q52V44</accession>
<dbReference type="PROSITE" id="PS00606">
    <property type="entry name" value="KS3_1"/>
    <property type="match status" value="4"/>
</dbReference>
<reference evidence="13" key="1">
    <citation type="journal article" date="2005" name="J. Nat. Prod.">
        <title>Microbial genomics as a guide to drug discovery and structural elucidation: ECO-02301, a novel antifungal agent, as an example.</title>
        <authorList>
            <person name="McAlpine J.B."/>
            <person name="Bachmann B.O."/>
            <person name="Piraee M."/>
            <person name="Tremblay S."/>
            <person name="Alarco A.M."/>
            <person name="Zazopoulos E."/>
            <person name="Farnet C.M."/>
        </authorList>
    </citation>
    <scope>NUCLEOTIDE SEQUENCE</scope>
    <source>
        <strain evidence="13">NRRL B-11277</strain>
    </source>
</reference>
<dbReference type="SUPFAM" id="SSF52151">
    <property type="entry name" value="FabD/lysophospholipase-like"/>
    <property type="match status" value="4"/>
</dbReference>
<feature type="active site" description="Proton acceptor; for dehydratase activity" evidence="9">
    <location>
        <position position="5799"/>
    </location>
</feature>
<evidence type="ECO:0000256" key="7">
    <source>
        <dbReference type="ARBA" id="ARBA00023268"/>
    </source>
</evidence>
<comment type="pathway">
    <text evidence="2">Antibiotic biosynthesis.</text>
</comment>
<evidence type="ECO:0000259" key="11">
    <source>
        <dbReference type="PROSITE" id="PS52004"/>
    </source>
</evidence>
<keyword evidence="6" id="KW-0045">Antibiotic biosynthesis</keyword>
<feature type="domain" description="PKS/mFAS DH" evidence="12">
    <location>
        <begin position="5767"/>
        <end position="6054"/>
    </location>
</feature>
<dbReference type="Gene3D" id="1.10.1200.10">
    <property type="entry name" value="ACP-like"/>
    <property type="match status" value="4"/>
</dbReference>
<dbReference type="GO" id="GO:0031177">
    <property type="term" value="F:phosphopantetheine binding"/>
    <property type="evidence" value="ECO:0007669"/>
    <property type="project" value="InterPro"/>
</dbReference>
<keyword evidence="3" id="KW-0596">Phosphopantetheine</keyword>
<dbReference type="Pfam" id="PF08990">
    <property type="entry name" value="Docking"/>
    <property type="match status" value="1"/>
</dbReference>
<evidence type="ECO:0000256" key="6">
    <source>
        <dbReference type="ARBA" id="ARBA00023194"/>
    </source>
</evidence>
<dbReference type="SMART" id="SM00826">
    <property type="entry name" value="PKS_DH"/>
    <property type="match status" value="2"/>
</dbReference>
<dbReference type="PROSITE" id="PS52004">
    <property type="entry name" value="KS3_2"/>
    <property type="match status" value="4"/>
</dbReference>
<dbReference type="SMART" id="SM00822">
    <property type="entry name" value="PKS_KR"/>
    <property type="match status" value="4"/>
</dbReference>
<feature type="region of interest" description="C-terminal hotdog fold" evidence="9">
    <location>
        <begin position="5912"/>
        <end position="6054"/>
    </location>
</feature>
<dbReference type="InterPro" id="IPR041618">
    <property type="entry name" value="PKS_DE"/>
</dbReference>
<evidence type="ECO:0000256" key="3">
    <source>
        <dbReference type="ARBA" id="ARBA00022450"/>
    </source>
</evidence>
<dbReference type="FunFam" id="3.40.47.10:FF:000019">
    <property type="entry name" value="Polyketide synthase type I"/>
    <property type="match status" value="4"/>
</dbReference>
<feature type="domain" description="PKS/mFAS DH" evidence="12">
    <location>
        <begin position="926"/>
        <end position="1204"/>
    </location>
</feature>
<feature type="domain" description="Carrier" evidence="10">
    <location>
        <begin position="4784"/>
        <end position="4859"/>
    </location>
</feature>
<dbReference type="InterPro" id="IPR036736">
    <property type="entry name" value="ACP-like_sf"/>
</dbReference>
<feature type="domain" description="Carrier" evidence="10">
    <location>
        <begin position="6588"/>
        <end position="6663"/>
    </location>
</feature>
<dbReference type="SUPFAM" id="SSF51735">
    <property type="entry name" value="NAD(P)-binding Rossmann-fold domains"/>
    <property type="match status" value="8"/>
</dbReference>
<dbReference type="Pfam" id="PF00698">
    <property type="entry name" value="Acyl_transf_1"/>
    <property type="match status" value="4"/>
</dbReference>
<feature type="domain" description="Carrier" evidence="10">
    <location>
        <begin position="1725"/>
        <end position="1800"/>
    </location>
</feature>
<dbReference type="InterPro" id="IPR032821">
    <property type="entry name" value="PKS_assoc"/>
</dbReference>
<dbReference type="Pfam" id="PF21089">
    <property type="entry name" value="PKS_DH_N"/>
    <property type="match status" value="2"/>
</dbReference>
<dbReference type="InterPro" id="IPR014031">
    <property type="entry name" value="Ketoacyl_synth_C"/>
</dbReference>
<dbReference type="InterPro" id="IPR020807">
    <property type="entry name" value="PKS_DH"/>
</dbReference>
<organism evidence="13">
    <name type="scientific">Streptomyces aizunensis</name>
    <dbReference type="NCBI Taxonomy" id="255848"/>
    <lineage>
        <taxon>Bacteria</taxon>
        <taxon>Bacillati</taxon>
        <taxon>Actinomycetota</taxon>
        <taxon>Actinomycetes</taxon>
        <taxon>Kitasatosporales</taxon>
        <taxon>Streptomycetaceae</taxon>
        <taxon>Streptomyces</taxon>
    </lineage>
</organism>
<dbReference type="InterPro" id="IPR009081">
    <property type="entry name" value="PP-bd_ACP"/>
</dbReference>
<dbReference type="InterPro" id="IPR050091">
    <property type="entry name" value="PKS_NRPS_Biosynth_Enz"/>
</dbReference>
<dbReference type="InterPro" id="IPR018201">
    <property type="entry name" value="Ketoacyl_synth_AS"/>
</dbReference>
<dbReference type="CDD" id="cd08956">
    <property type="entry name" value="KR_3_FAS_SDR_x"/>
    <property type="match status" value="2"/>
</dbReference>
<dbReference type="Pfam" id="PF02801">
    <property type="entry name" value="Ketoacyl-synt_C"/>
    <property type="match status" value="4"/>
</dbReference>
<dbReference type="Pfam" id="PF16197">
    <property type="entry name" value="KAsynt_C_assoc"/>
    <property type="match status" value="4"/>
</dbReference>
<dbReference type="GO" id="GO:0006633">
    <property type="term" value="P:fatty acid biosynthetic process"/>
    <property type="evidence" value="ECO:0007669"/>
    <property type="project" value="InterPro"/>
</dbReference>